<comment type="caution">
    <text evidence="1">The sequence shown here is derived from an EMBL/GenBank/DDBJ whole genome shotgun (WGS) entry which is preliminary data.</text>
</comment>
<keyword evidence="2" id="KW-1185">Reference proteome</keyword>
<reference evidence="2" key="1">
    <citation type="journal article" date="2019" name="Int. J. Syst. Evol. Microbiol.">
        <title>The Global Catalogue of Microorganisms (GCM) 10K type strain sequencing project: providing services to taxonomists for standard genome sequencing and annotation.</title>
        <authorList>
            <consortium name="The Broad Institute Genomics Platform"/>
            <consortium name="The Broad Institute Genome Sequencing Center for Infectious Disease"/>
            <person name="Wu L."/>
            <person name="Ma J."/>
        </authorList>
    </citation>
    <scope>NUCLEOTIDE SEQUENCE [LARGE SCALE GENOMIC DNA]</scope>
    <source>
        <strain evidence="2">IBRC-M 10703</strain>
    </source>
</reference>
<dbReference type="RefSeq" id="WP_379495238.1">
    <property type="nucleotide sequence ID" value="NZ_JBHSAO010000001.1"/>
</dbReference>
<dbReference type="EMBL" id="JBHSAO010000001">
    <property type="protein sequence ID" value="MFC4022739.1"/>
    <property type="molecule type" value="Genomic_DNA"/>
</dbReference>
<dbReference type="Proteomes" id="UP001595772">
    <property type="component" value="Unassembled WGS sequence"/>
</dbReference>
<proteinExistence type="predicted"/>
<evidence type="ECO:0000313" key="1">
    <source>
        <dbReference type="EMBL" id="MFC4022739.1"/>
    </source>
</evidence>
<evidence type="ECO:0000313" key="2">
    <source>
        <dbReference type="Proteomes" id="UP001595772"/>
    </source>
</evidence>
<organism evidence="1 2">
    <name type="scientific">Oceanobacillus longus</name>
    <dbReference type="NCBI Taxonomy" id="930120"/>
    <lineage>
        <taxon>Bacteria</taxon>
        <taxon>Bacillati</taxon>
        <taxon>Bacillota</taxon>
        <taxon>Bacilli</taxon>
        <taxon>Bacillales</taxon>
        <taxon>Bacillaceae</taxon>
        <taxon>Oceanobacillus</taxon>
    </lineage>
</organism>
<evidence type="ECO:0008006" key="3">
    <source>
        <dbReference type="Google" id="ProtNLM"/>
    </source>
</evidence>
<name>A0ABV8GX48_9BACI</name>
<gene>
    <name evidence="1" type="ORF">ACFOUV_02770</name>
</gene>
<accession>A0ABV8GX48</accession>
<sequence>MMRLFVVLLLLAVFFLSGTVFGMNQDSPSVLEMNEETNIQEDPVPVAEKEIVSVSSQPGLNETSSIQNTQKTASVLEAGVKGFFEILMALMYQIAQLFF</sequence>
<protein>
    <recommendedName>
        <fullName evidence="3">DUF3679 domain-containing protein</fullName>
    </recommendedName>
</protein>